<evidence type="ECO:0000313" key="1">
    <source>
        <dbReference type="EMBL" id="MDT0460388.1"/>
    </source>
</evidence>
<organism evidence="1 2">
    <name type="scientific">Streptomyces mooreae</name>
    <dbReference type="NCBI Taxonomy" id="3075523"/>
    <lineage>
        <taxon>Bacteria</taxon>
        <taxon>Bacillati</taxon>
        <taxon>Actinomycetota</taxon>
        <taxon>Actinomycetes</taxon>
        <taxon>Kitasatosporales</taxon>
        <taxon>Streptomycetaceae</taxon>
        <taxon>Streptomyces</taxon>
    </lineage>
</organism>
<dbReference type="RefSeq" id="WP_311627328.1">
    <property type="nucleotide sequence ID" value="NZ_JAVRFE010000063.1"/>
</dbReference>
<dbReference type="EMBL" id="JAVRFE010000063">
    <property type="protein sequence ID" value="MDT0460388.1"/>
    <property type="molecule type" value="Genomic_DNA"/>
</dbReference>
<keyword evidence="2" id="KW-1185">Reference proteome</keyword>
<sequence length="54" mass="5946">MTMRNLALLLLYCLVVVPAGIVASLGRDPLRRGIDRTAATYWTDAGGARRSRRT</sequence>
<name>A0ABU2THG2_9ACTN</name>
<accession>A0ABU2THG2</accession>
<gene>
    <name evidence="1" type="ORF">RM550_32485</name>
</gene>
<evidence type="ECO:0000313" key="2">
    <source>
        <dbReference type="Proteomes" id="UP001180551"/>
    </source>
</evidence>
<dbReference type="Proteomes" id="UP001180551">
    <property type="component" value="Unassembled WGS sequence"/>
</dbReference>
<comment type="caution">
    <text evidence="1">The sequence shown here is derived from an EMBL/GenBank/DDBJ whole genome shotgun (WGS) entry which is preliminary data.</text>
</comment>
<proteinExistence type="predicted"/>
<reference evidence="1" key="1">
    <citation type="submission" date="2024-05" db="EMBL/GenBank/DDBJ databases">
        <title>30 novel species of actinomycetes from the DSMZ collection.</title>
        <authorList>
            <person name="Nouioui I."/>
        </authorList>
    </citation>
    <scope>NUCLEOTIDE SEQUENCE</scope>
    <source>
        <strain evidence="1">DSM 41527</strain>
    </source>
</reference>
<protein>
    <submittedName>
        <fullName evidence="1">Uncharacterized protein</fullName>
    </submittedName>
</protein>